<accession>C4JPC5</accession>
<dbReference type="InterPro" id="IPR051556">
    <property type="entry name" value="N-term/lysine_N-AcTrnsfr"/>
</dbReference>
<protein>
    <recommendedName>
        <fullName evidence="4">N-acetyltransferase domain-containing protein</fullName>
    </recommendedName>
</protein>
<evidence type="ECO:0000256" key="3">
    <source>
        <dbReference type="SAM" id="MobiDB-lite"/>
    </source>
</evidence>
<dbReference type="OrthoDB" id="47374at2759"/>
<evidence type="ECO:0000313" key="6">
    <source>
        <dbReference type="Proteomes" id="UP000002058"/>
    </source>
</evidence>
<organism evidence="5 6">
    <name type="scientific">Uncinocarpus reesii (strain UAMH 1704)</name>
    <dbReference type="NCBI Taxonomy" id="336963"/>
    <lineage>
        <taxon>Eukaryota</taxon>
        <taxon>Fungi</taxon>
        <taxon>Dikarya</taxon>
        <taxon>Ascomycota</taxon>
        <taxon>Pezizomycotina</taxon>
        <taxon>Eurotiomycetes</taxon>
        <taxon>Eurotiomycetidae</taxon>
        <taxon>Onygenales</taxon>
        <taxon>Onygenaceae</taxon>
        <taxon>Uncinocarpus</taxon>
    </lineage>
</organism>
<feature type="compositionally biased region" description="Pro residues" evidence="3">
    <location>
        <begin position="46"/>
        <end position="55"/>
    </location>
</feature>
<feature type="compositionally biased region" description="Basic and acidic residues" evidence="3">
    <location>
        <begin position="363"/>
        <end position="377"/>
    </location>
</feature>
<dbReference type="GO" id="GO:0007064">
    <property type="term" value="P:mitotic sister chromatid cohesion"/>
    <property type="evidence" value="ECO:0007669"/>
    <property type="project" value="TreeGrafter"/>
</dbReference>
<feature type="compositionally biased region" description="Polar residues" evidence="3">
    <location>
        <begin position="344"/>
        <end position="354"/>
    </location>
</feature>
<feature type="region of interest" description="Disordered" evidence="3">
    <location>
        <begin position="17"/>
        <end position="134"/>
    </location>
</feature>
<dbReference type="GO" id="GO:0031415">
    <property type="term" value="C:NatA complex"/>
    <property type="evidence" value="ECO:0007669"/>
    <property type="project" value="TreeGrafter"/>
</dbReference>
<dbReference type="PANTHER" id="PTHR42919">
    <property type="entry name" value="N-ALPHA-ACETYLTRANSFERASE"/>
    <property type="match status" value="1"/>
</dbReference>
<dbReference type="PANTHER" id="PTHR42919:SF8">
    <property type="entry name" value="N-ALPHA-ACETYLTRANSFERASE 50"/>
    <property type="match status" value="1"/>
</dbReference>
<dbReference type="HOGENOM" id="CLU_050063_0_0_1"/>
<feature type="compositionally biased region" description="Low complexity" evidence="3">
    <location>
        <begin position="102"/>
        <end position="112"/>
    </location>
</feature>
<feature type="compositionally biased region" description="Pro residues" evidence="3">
    <location>
        <begin position="78"/>
        <end position="101"/>
    </location>
</feature>
<feature type="domain" description="N-acetyltransferase" evidence="4">
    <location>
        <begin position="132"/>
        <end position="332"/>
    </location>
</feature>
<dbReference type="Gene3D" id="3.40.630.30">
    <property type="match status" value="1"/>
</dbReference>
<dbReference type="InterPro" id="IPR000182">
    <property type="entry name" value="GNAT_dom"/>
</dbReference>
<evidence type="ECO:0000256" key="1">
    <source>
        <dbReference type="ARBA" id="ARBA00022679"/>
    </source>
</evidence>
<feature type="region of interest" description="Disordered" evidence="3">
    <location>
        <begin position="342"/>
        <end position="398"/>
    </location>
</feature>
<dbReference type="EMBL" id="CH476616">
    <property type="protein sequence ID" value="EEP79661.1"/>
    <property type="molecule type" value="Genomic_DNA"/>
</dbReference>
<evidence type="ECO:0000256" key="2">
    <source>
        <dbReference type="ARBA" id="ARBA00023315"/>
    </source>
</evidence>
<dbReference type="SUPFAM" id="SSF55729">
    <property type="entry name" value="Acyl-CoA N-acyltransferases (Nat)"/>
    <property type="match status" value="1"/>
</dbReference>
<proteinExistence type="predicted"/>
<keyword evidence="6" id="KW-1185">Reference proteome</keyword>
<dbReference type="PROSITE" id="PS51186">
    <property type="entry name" value="GNAT"/>
    <property type="match status" value="1"/>
</dbReference>
<dbReference type="RefSeq" id="XP_002544990.1">
    <property type="nucleotide sequence ID" value="XM_002544944.1"/>
</dbReference>
<dbReference type="GO" id="GO:0016747">
    <property type="term" value="F:acyltransferase activity, transferring groups other than amino-acyl groups"/>
    <property type="evidence" value="ECO:0007669"/>
    <property type="project" value="InterPro"/>
</dbReference>
<dbReference type="KEGG" id="ure:UREG_04507"/>
<dbReference type="VEuPathDB" id="FungiDB:UREG_04507"/>
<sequence length="398" mass="43389">MALLMSAADLFSVLGKRANRPEERQQTNHAISPGTTMAPHFFVSSDPPPVLPPPSTMASRRHSNNTNNRKLSSYFAPLRPPPVSAPQQPPSLPPPPRPSAAPKPAASPSNPALDLTPYSDSPRSYPTPHPQITIDPVKTAHIPSLMRITGLLLPIRYPTSFYSSTITDPLVASVSKVAVYHDHPVSGVNLPEKILAGAPLAVGNTEKVIGGIRCRLEPLPAAQSVGGRAAMNLYIQTLHLLSPYRGNGVAASLLYYLIYDGTFHKSQASSRAVSTLVKHYNIRTVTAHVHETNEDALQWYIARGFKVEGGTVEGYYRKLNPGGAKIVKLELNWVDNENVAPDTSPCSVQDTTVANDDDEEWEKVDAAEYPATERLEDYQQINRDGDLEESANKRVKNS</sequence>
<keyword evidence="1" id="KW-0808">Transferase</keyword>
<evidence type="ECO:0000259" key="4">
    <source>
        <dbReference type="PROSITE" id="PS51186"/>
    </source>
</evidence>
<gene>
    <name evidence="5" type="ORF">UREG_04507</name>
</gene>
<keyword evidence="2" id="KW-0012">Acyltransferase</keyword>
<dbReference type="OMA" id="VHEMNDE"/>
<dbReference type="STRING" id="336963.C4JPC5"/>
<dbReference type="eggNOG" id="KOG3138">
    <property type="taxonomic scope" value="Eukaryota"/>
</dbReference>
<reference evidence="6" key="1">
    <citation type="journal article" date="2009" name="Genome Res.">
        <title>Comparative genomic analyses of the human fungal pathogens Coccidioides and their relatives.</title>
        <authorList>
            <person name="Sharpton T.J."/>
            <person name="Stajich J.E."/>
            <person name="Rounsley S.D."/>
            <person name="Gardner M.J."/>
            <person name="Wortman J.R."/>
            <person name="Jordar V.S."/>
            <person name="Maiti R."/>
            <person name="Kodira C.D."/>
            <person name="Neafsey D.E."/>
            <person name="Zeng Q."/>
            <person name="Hung C.-Y."/>
            <person name="McMahan C."/>
            <person name="Muszewska A."/>
            <person name="Grynberg M."/>
            <person name="Mandel M.A."/>
            <person name="Kellner E.M."/>
            <person name="Barker B.M."/>
            <person name="Galgiani J.N."/>
            <person name="Orbach M.J."/>
            <person name="Kirkland T.N."/>
            <person name="Cole G.T."/>
            <person name="Henn M.R."/>
            <person name="Birren B.W."/>
            <person name="Taylor J.W."/>
        </authorList>
    </citation>
    <scope>NUCLEOTIDE SEQUENCE [LARGE SCALE GENOMIC DNA]</scope>
    <source>
        <strain evidence="6">UAMH 1704</strain>
    </source>
</reference>
<evidence type="ECO:0000313" key="5">
    <source>
        <dbReference type="EMBL" id="EEP79661.1"/>
    </source>
</evidence>
<dbReference type="Proteomes" id="UP000002058">
    <property type="component" value="Unassembled WGS sequence"/>
</dbReference>
<name>C4JPC5_UNCRE</name>
<dbReference type="GeneID" id="8442372"/>
<dbReference type="InterPro" id="IPR016181">
    <property type="entry name" value="Acyl_CoA_acyltransferase"/>
</dbReference>
<dbReference type="AlphaFoldDB" id="C4JPC5"/>
<dbReference type="InParanoid" id="C4JPC5"/>